<reference evidence="1 2" key="1">
    <citation type="submission" date="2024-03" db="EMBL/GenBank/DDBJ databases">
        <title>Two novel Raoultella species associated with bleeding cankers of broadleaf hosts, Raoultella scottia sp. nov. and Raoultella lignicola sp. nov.</title>
        <authorList>
            <person name="Brady C.L."/>
        </authorList>
    </citation>
    <scope>NUCLEOTIDE SEQUENCE [LARGE SCALE GENOMIC DNA]</scope>
    <source>
        <strain evidence="1 2">BAC 10a-01-01</strain>
    </source>
</reference>
<name>A0ABU8Z282_9ENTR</name>
<dbReference type="Proteomes" id="UP001334005">
    <property type="component" value="Unassembled WGS sequence"/>
</dbReference>
<dbReference type="RefSeq" id="WP_143350188.1">
    <property type="nucleotide sequence ID" value="NZ_JARXNH020000048.1"/>
</dbReference>
<gene>
    <name evidence="1" type="ORF">QFI66_004375</name>
</gene>
<proteinExistence type="predicted"/>
<organism evidence="1 2">
    <name type="scientific">Raoultella scottii</name>
    <dbReference type="NCBI Taxonomy" id="3040937"/>
    <lineage>
        <taxon>Bacteria</taxon>
        <taxon>Pseudomonadati</taxon>
        <taxon>Pseudomonadota</taxon>
        <taxon>Gammaproteobacteria</taxon>
        <taxon>Enterobacterales</taxon>
        <taxon>Enterobacteriaceae</taxon>
        <taxon>Klebsiella/Raoultella group</taxon>
        <taxon>Raoultella</taxon>
    </lineage>
</organism>
<sequence>MLALFAVRQLVNFWPLSLKKLYRQINFNKFKAMSAKQELNIKKTIAAIGQRNHRLNSPLRDTGARE</sequence>
<accession>A0ABU8Z282</accession>
<dbReference type="EMBL" id="JARXNH020000048">
    <property type="protein sequence ID" value="MEK0247365.1"/>
    <property type="molecule type" value="Genomic_DNA"/>
</dbReference>
<protein>
    <submittedName>
        <fullName evidence="1">Uncharacterized protein</fullName>
    </submittedName>
</protein>
<evidence type="ECO:0000313" key="1">
    <source>
        <dbReference type="EMBL" id="MEK0247365.1"/>
    </source>
</evidence>
<evidence type="ECO:0000313" key="2">
    <source>
        <dbReference type="Proteomes" id="UP001334005"/>
    </source>
</evidence>
<keyword evidence="2" id="KW-1185">Reference proteome</keyword>
<comment type="caution">
    <text evidence="1">The sequence shown here is derived from an EMBL/GenBank/DDBJ whole genome shotgun (WGS) entry which is preliminary data.</text>
</comment>